<accession>A0A8C2Q3W0</accession>
<dbReference type="FunFam" id="3.40.50.300:FF:000366">
    <property type="entry name" value="GTPase, IMAP family member 2"/>
    <property type="match status" value="1"/>
</dbReference>
<reference evidence="6" key="1">
    <citation type="submission" date="2025-08" db="UniProtKB">
        <authorList>
            <consortium name="Ensembl"/>
        </authorList>
    </citation>
    <scope>IDENTIFICATION</scope>
</reference>
<evidence type="ECO:0000313" key="7">
    <source>
        <dbReference type="Proteomes" id="UP000694701"/>
    </source>
</evidence>
<dbReference type="CDD" id="cd01852">
    <property type="entry name" value="AIG1"/>
    <property type="match status" value="1"/>
</dbReference>
<dbReference type="PANTHER" id="PTHR10903">
    <property type="entry name" value="GTPASE, IMAP FAMILY MEMBER-RELATED"/>
    <property type="match status" value="1"/>
</dbReference>
<feature type="region of interest" description="Disordered" evidence="4">
    <location>
        <begin position="218"/>
        <end position="237"/>
    </location>
</feature>
<evidence type="ECO:0000256" key="3">
    <source>
        <dbReference type="ARBA" id="ARBA00023134"/>
    </source>
</evidence>
<dbReference type="PROSITE" id="PS51720">
    <property type="entry name" value="G_AIG1"/>
    <property type="match status" value="1"/>
</dbReference>
<evidence type="ECO:0000256" key="1">
    <source>
        <dbReference type="ARBA" id="ARBA00008535"/>
    </source>
</evidence>
<sequence>MASAAAGRHSPQWDRPNMSDLRIVLLGKNGSENRRVANTILGRPAFDSEAPYYSQQYSDRISGELEERKITVINTLLLQLNLPQGVIIDGVRDCVSLSAPGPHVFVLVLQNNNFNEEDRHRVKYVLNLFSYQAMKHTIVLTTDDEPRGSKFTSRNNTIYDLIKECGGEHLKFNTVSTGWRSEMFRRTEEILKKESIEFLFCDLCEDEDKTQVDEDLRRSGASVRGDDKTYTKPASTGGVTTAGKAKLNIVLCGNNPTLKNSVSRILRGITRKPEREMSNVCVKSEETIDGRQISVIDLPALSRLSEEEVMCQTQSCVSLCDPGVHVFILVTPVTILTNEDRAEMEKIKEMFYSQEHFMVLFITELTVDESVSDFVESTESQRIVSLYGSWYSVMGLEDQRNSEQISKLFDRIESMKTIPYSLQMYMRASEKRVRHELEEKLRVRDNEVKEQQEKSKTLDDEDSASDPGGLRILLFGRTGRGKSTTGNTILGNRRFQSRHSSRLVTTVCQKGVGEADGRSVAVIDTPGLFDSSLTKEQVVEEIMKCVSLSAPGPHAFIIVLSVGKITPEEKDTIDMIKMIFGSKAADFCIVLFTRGDDLRGQTIKQYVERRDELKKLISECGNRFLVFNNTRIRDQTQVTQLFSMIEEMNQGQYFTNEMFEEAEISIEQRIEMIEENERQNVTQIKEFQVKYDREDKNIRKRLEEKKQKIAEKGDRLKKKVREKEETLRREFEEKEKSDQKKRETEDQKQSEDEKQQIDEYHLRIEEMKREIEDQRIHYEEKLKEREEEYRKREEEYKQEREKMRNEQEHIMTELRKKQEEEIKKRDSEEQMRKEQEEKEREEWKRKIKEAENDKETQEEIKQQQREWEDEKKRQMRELEEEEKERKEKLEEQLREIQELENKRKKFERKRDEEEQMIEEEREKQKREREEKERAYEEKINEMKRHYEQLERERKDEWKKRKQEDEERQVEKRQRWEKMIEVLKREQEEIKRREREEREGIDREEKECDEMKQKHEEEIEKIKKKYVDEARKQREELNNFRKRKEQHVQDLKERLEQLYKMKKELRDTQSCHVM</sequence>
<feature type="region of interest" description="Disordered" evidence="4">
    <location>
        <begin position="780"/>
        <end position="873"/>
    </location>
</feature>
<dbReference type="AlphaFoldDB" id="A0A8C2Q3W0"/>
<comment type="similarity">
    <text evidence="1">Belongs to the TRAFAC class TrmE-Era-EngA-EngB-Septin-like GTPase superfamily. AIG1/Toc34/Toc159-like paraseptin GTPase family. IAN subfamily.</text>
</comment>
<feature type="region of interest" description="Disordered" evidence="4">
    <location>
        <begin position="904"/>
        <end position="972"/>
    </location>
</feature>
<name>A0A8C2Q3W0_CYPCA</name>
<evidence type="ECO:0000256" key="2">
    <source>
        <dbReference type="ARBA" id="ARBA00022741"/>
    </source>
</evidence>
<evidence type="ECO:0000256" key="4">
    <source>
        <dbReference type="SAM" id="MobiDB-lite"/>
    </source>
</evidence>
<dbReference type="InterPro" id="IPR027417">
    <property type="entry name" value="P-loop_NTPase"/>
</dbReference>
<dbReference type="InterPro" id="IPR006703">
    <property type="entry name" value="G_AIG1"/>
</dbReference>
<feature type="domain" description="AIG1-type G" evidence="5">
    <location>
        <begin position="467"/>
        <end position="663"/>
    </location>
</feature>
<feature type="compositionally biased region" description="Basic and acidic residues" evidence="4">
    <location>
        <begin position="908"/>
        <end position="972"/>
    </location>
</feature>
<dbReference type="Proteomes" id="UP000694701">
    <property type="component" value="Unplaced"/>
</dbReference>
<dbReference type="InterPro" id="IPR045058">
    <property type="entry name" value="GIMA/IAN/Toc"/>
</dbReference>
<organism evidence="6 7">
    <name type="scientific">Cyprinus carpio</name>
    <name type="common">Common carp</name>
    <dbReference type="NCBI Taxonomy" id="7962"/>
    <lineage>
        <taxon>Eukaryota</taxon>
        <taxon>Metazoa</taxon>
        <taxon>Chordata</taxon>
        <taxon>Craniata</taxon>
        <taxon>Vertebrata</taxon>
        <taxon>Euteleostomi</taxon>
        <taxon>Actinopterygii</taxon>
        <taxon>Neopterygii</taxon>
        <taxon>Teleostei</taxon>
        <taxon>Ostariophysi</taxon>
        <taxon>Cypriniformes</taxon>
        <taxon>Cyprinidae</taxon>
        <taxon>Cyprininae</taxon>
        <taxon>Cyprinus</taxon>
    </lineage>
</organism>
<feature type="region of interest" description="Disordered" evidence="4">
    <location>
        <begin position="727"/>
        <end position="761"/>
    </location>
</feature>
<proteinExistence type="inferred from homology"/>
<dbReference type="Pfam" id="PF04548">
    <property type="entry name" value="AIG1"/>
    <property type="match status" value="3"/>
</dbReference>
<keyword evidence="3" id="KW-0342">GTP-binding</keyword>
<dbReference type="GO" id="GO:0005525">
    <property type="term" value="F:GTP binding"/>
    <property type="evidence" value="ECO:0007669"/>
    <property type="project" value="UniProtKB-KW"/>
</dbReference>
<dbReference type="Gene3D" id="3.40.50.300">
    <property type="entry name" value="P-loop containing nucleotide triphosphate hydrolases"/>
    <property type="match status" value="3"/>
</dbReference>
<protein>
    <recommendedName>
        <fullName evidence="5">AIG1-type G domain-containing protein</fullName>
    </recommendedName>
</protein>
<feature type="compositionally biased region" description="Basic and acidic residues" evidence="4">
    <location>
        <begin position="443"/>
        <end position="458"/>
    </location>
</feature>
<dbReference type="PANTHER" id="PTHR10903:SF170">
    <property type="entry name" value="GTPASE IMAP FAMILY MEMBER 7"/>
    <property type="match status" value="1"/>
</dbReference>
<evidence type="ECO:0000259" key="5">
    <source>
        <dbReference type="PROSITE" id="PS51720"/>
    </source>
</evidence>
<evidence type="ECO:0000313" key="6">
    <source>
        <dbReference type="Ensembl" id="ENSCCRP00020104372.1"/>
    </source>
</evidence>
<feature type="compositionally biased region" description="Basic and acidic residues" evidence="4">
    <location>
        <begin position="218"/>
        <end position="230"/>
    </location>
</feature>
<feature type="region of interest" description="Disordered" evidence="4">
    <location>
        <begin position="989"/>
        <end position="1018"/>
    </location>
</feature>
<feature type="region of interest" description="Disordered" evidence="4">
    <location>
        <begin position="443"/>
        <end position="465"/>
    </location>
</feature>
<keyword evidence="2" id="KW-0547">Nucleotide-binding</keyword>
<dbReference type="SUPFAM" id="SSF52540">
    <property type="entry name" value="P-loop containing nucleoside triphosphate hydrolases"/>
    <property type="match status" value="1"/>
</dbReference>
<dbReference type="Ensembl" id="ENSCCRT00020113988.1">
    <property type="protein sequence ID" value="ENSCCRP00020104372.1"/>
    <property type="gene ID" value="ENSCCRG00020047656.1"/>
</dbReference>